<sequence length="145" mass="16528">MKRTLEKRSTTNSKKRSYVVGGSTSSAGRGLEHEANVDIEPNVDAAEVETTLKTKSQYITPVNHLVTGMPSTPSTCRFHHEGSTSKVLRLEEKLEQQREDGVRREIALRKEFEDQREDDRREWQAKLQEFQDIVLGKSSHPLPPN</sequence>
<dbReference type="Proteomes" id="UP000245207">
    <property type="component" value="Unassembled WGS sequence"/>
</dbReference>
<dbReference type="AlphaFoldDB" id="A0A2U1PU06"/>
<name>A0A2U1PU06_ARTAN</name>
<reference evidence="2 3" key="1">
    <citation type="journal article" date="2018" name="Mol. Plant">
        <title>The genome of Artemisia annua provides insight into the evolution of Asteraceae family and artemisinin biosynthesis.</title>
        <authorList>
            <person name="Shen Q."/>
            <person name="Zhang L."/>
            <person name="Liao Z."/>
            <person name="Wang S."/>
            <person name="Yan T."/>
            <person name="Shi P."/>
            <person name="Liu M."/>
            <person name="Fu X."/>
            <person name="Pan Q."/>
            <person name="Wang Y."/>
            <person name="Lv Z."/>
            <person name="Lu X."/>
            <person name="Zhang F."/>
            <person name="Jiang W."/>
            <person name="Ma Y."/>
            <person name="Chen M."/>
            <person name="Hao X."/>
            <person name="Li L."/>
            <person name="Tang Y."/>
            <person name="Lv G."/>
            <person name="Zhou Y."/>
            <person name="Sun X."/>
            <person name="Brodelius P.E."/>
            <person name="Rose J.K.C."/>
            <person name="Tang K."/>
        </authorList>
    </citation>
    <scope>NUCLEOTIDE SEQUENCE [LARGE SCALE GENOMIC DNA]</scope>
    <source>
        <strain evidence="3">cv. Huhao1</strain>
        <tissue evidence="2">Leaf</tissue>
    </source>
</reference>
<comment type="caution">
    <text evidence="2">The sequence shown here is derived from an EMBL/GenBank/DDBJ whole genome shotgun (WGS) entry which is preliminary data.</text>
</comment>
<gene>
    <name evidence="2" type="ORF">CTI12_AA111870</name>
</gene>
<organism evidence="2 3">
    <name type="scientific">Artemisia annua</name>
    <name type="common">Sweet wormwood</name>
    <dbReference type="NCBI Taxonomy" id="35608"/>
    <lineage>
        <taxon>Eukaryota</taxon>
        <taxon>Viridiplantae</taxon>
        <taxon>Streptophyta</taxon>
        <taxon>Embryophyta</taxon>
        <taxon>Tracheophyta</taxon>
        <taxon>Spermatophyta</taxon>
        <taxon>Magnoliopsida</taxon>
        <taxon>eudicotyledons</taxon>
        <taxon>Gunneridae</taxon>
        <taxon>Pentapetalae</taxon>
        <taxon>asterids</taxon>
        <taxon>campanulids</taxon>
        <taxon>Asterales</taxon>
        <taxon>Asteraceae</taxon>
        <taxon>Asteroideae</taxon>
        <taxon>Anthemideae</taxon>
        <taxon>Artemisiinae</taxon>
        <taxon>Artemisia</taxon>
    </lineage>
</organism>
<protein>
    <submittedName>
        <fullName evidence="2">Uncharacterized protein</fullName>
    </submittedName>
</protein>
<evidence type="ECO:0000313" key="3">
    <source>
        <dbReference type="Proteomes" id="UP000245207"/>
    </source>
</evidence>
<evidence type="ECO:0000313" key="2">
    <source>
        <dbReference type="EMBL" id="PWA89234.1"/>
    </source>
</evidence>
<accession>A0A2U1PU06</accession>
<proteinExistence type="predicted"/>
<evidence type="ECO:0000256" key="1">
    <source>
        <dbReference type="SAM" id="MobiDB-lite"/>
    </source>
</evidence>
<dbReference type="EMBL" id="PKPP01000736">
    <property type="protein sequence ID" value="PWA89234.1"/>
    <property type="molecule type" value="Genomic_DNA"/>
</dbReference>
<keyword evidence="3" id="KW-1185">Reference proteome</keyword>
<feature type="region of interest" description="Disordered" evidence="1">
    <location>
        <begin position="1"/>
        <end position="36"/>
    </location>
</feature>